<sequence length="951" mass="105932">MGCGSSNTASATEQNRHAHVDPLPVDNNNMSKVPSKKISEEQPHGTSQESEEAVVDKRTASVQKNSCVNGTKRTTESKWRQLTILHFNDVYNIEPRDKEPVGGAARFATKVASLRYLNPLIVFSGDCLNPSTMSSVTSGKQMIPILNALDVNIAVFGNHDFDFGVDELVEFRNATKCPWLLSNVIDNMTGRQLANGEVKRIIEWGGRKIGFIGLVEEEWLVTLATVDREEVTYMDFVTEGTKLAKELREEGAEFVVALTHMRGPNDRRLAEQATGIDLILGGHDHDYFSQKINGVQVIKSGTDFRELSCITVSFNDDNTFGLDVQRIEITSDIQEDPEVKLTVDKFVGVMNEMMEEVIGELEVELDGRFSSIRNNETNLGNFITDIIHNVTEVDCVILNSGTLRSDTLHPPGKFKMKDLAAILPMPDVLVVLELTGDQILEALENGVSQWPKLEGRFPQVAGMRFSFNPKRDPGCRILKPSVSIDSKPLDRNKTYKVCTKSYLARGKDGYRVFAKAKVLVDEEDGPILGTIVRNHFRSINIVRGVTKSKSSHRQSLIMRHKEDLGVSDHDVVENGWDSSQHASWRHRPSDVVDVGDQRSSQELFLNLEKEHTCIAPQVEGRITIISDAEDYTDLTTLKPEGERKTEDFSKVSKTVMENGNSEVTKSLGNETLPVKTDVRESEEENPQEGTENAVEYHKDGDVKEMLALSDQTAGQDIKQDTDKVGEEQYGNNIHQEEGGMQNIETSGQEVKNNDEQIKVEKSPDQINSSDDQRSQEPNKVDSNEHPSKVEDKSADSPPEQEMDNALQLGPDLATEDEYWDLWEAVKVDDIELVKSLRQEKNIRFTRFQDNKTILHLGAERNAARVVTYLLTEGKLDPNITDEILQGVPLHGAAEYGSVDAARILLEHGAEINKQDLIGNTALHIACEHEQGGMKTFLVDQGADTTVVNSGT</sequence>
<dbReference type="PANTHER" id="PTHR11575">
    <property type="entry name" value="5'-NUCLEOTIDASE-RELATED"/>
    <property type="match status" value="1"/>
</dbReference>
<dbReference type="Gene3D" id="3.90.780.10">
    <property type="entry name" value="5'-Nucleotidase, C-terminal domain"/>
    <property type="match status" value="1"/>
</dbReference>
<dbReference type="SMART" id="SM00248">
    <property type="entry name" value="ANK"/>
    <property type="match status" value="4"/>
</dbReference>
<keyword evidence="8" id="KW-1185">Reference proteome</keyword>
<dbReference type="EMBL" id="CALNXK010000214">
    <property type="protein sequence ID" value="CAH3176558.1"/>
    <property type="molecule type" value="Genomic_DNA"/>
</dbReference>
<dbReference type="InterPro" id="IPR029052">
    <property type="entry name" value="Metallo-depent_PP-like"/>
</dbReference>
<feature type="region of interest" description="Disordered" evidence="4">
    <location>
        <begin position="657"/>
        <end position="697"/>
    </location>
</feature>
<feature type="region of interest" description="Disordered" evidence="4">
    <location>
        <begin position="1"/>
        <end position="73"/>
    </location>
</feature>
<dbReference type="Gene3D" id="1.25.40.20">
    <property type="entry name" value="Ankyrin repeat-containing domain"/>
    <property type="match status" value="1"/>
</dbReference>
<evidence type="ECO:0000259" key="5">
    <source>
        <dbReference type="Pfam" id="PF00149"/>
    </source>
</evidence>
<dbReference type="PROSITE" id="PS50088">
    <property type="entry name" value="ANK_REPEAT"/>
    <property type="match status" value="2"/>
</dbReference>
<keyword evidence="2" id="KW-0732">Signal</keyword>
<gene>
    <name evidence="7" type="ORF">PLOB_00018254</name>
</gene>
<feature type="region of interest" description="Disordered" evidence="4">
    <location>
        <begin position="757"/>
        <end position="804"/>
    </location>
</feature>
<dbReference type="Pfam" id="PF02872">
    <property type="entry name" value="5_nucleotid_C"/>
    <property type="match status" value="1"/>
</dbReference>
<dbReference type="InterPro" id="IPR002110">
    <property type="entry name" value="Ankyrin_rpt"/>
</dbReference>
<evidence type="ECO:0000256" key="2">
    <source>
        <dbReference type="ARBA" id="ARBA00022729"/>
    </source>
</evidence>
<feature type="repeat" description="ANK" evidence="3">
    <location>
        <begin position="884"/>
        <end position="916"/>
    </location>
</feature>
<dbReference type="InterPro" id="IPR041821">
    <property type="entry name" value="CG11883_N"/>
</dbReference>
<accession>A0ABN8RCC7</accession>
<organism evidence="7 8">
    <name type="scientific">Porites lobata</name>
    <dbReference type="NCBI Taxonomy" id="104759"/>
    <lineage>
        <taxon>Eukaryota</taxon>
        <taxon>Metazoa</taxon>
        <taxon>Cnidaria</taxon>
        <taxon>Anthozoa</taxon>
        <taxon>Hexacorallia</taxon>
        <taxon>Scleractinia</taxon>
        <taxon>Fungiina</taxon>
        <taxon>Poritidae</taxon>
        <taxon>Porites</taxon>
    </lineage>
</organism>
<protein>
    <submittedName>
        <fullName evidence="7">Uncharacterized protein</fullName>
    </submittedName>
</protein>
<proteinExistence type="inferred from homology"/>
<evidence type="ECO:0000256" key="3">
    <source>
        <dbReference type="PROSITE-ProRule" id="PRU00023"/>
    </source>
</evidence>
<reference evidence="7 8" key="1">
    <citation type="submission" date="2022-05" db="EMBL/GenBank/DDBJ databases">
        <authorList>
            <consortium name="Genoscope - CEA"/>
            <person name="William W."/>
        </authorList>
    </citation>
    <scope>NUCLEOTIDE SEQUENCE [LARGE SCALE GENOMIC DNA]</scope>
</reference>
<feature type="domain" description="Calcineurin-like phosphoesterase" evidence="5">
    <location>
        <begin position="83"/>
        <end position="287"/>
    </location>
</feature>
<dbReference type="SUPFAM" id="SSF48403">
    <property type="entry name" value="Ankyrin repeat"/>
    <property type="match status" value="1"/>
</dbReference>
<dbReference type="Pfam" id="PF00149">
    <property type="entry name" value="Metallophos"/>
    <property type="match status" value="1"/>
</dbReference>
<feature type="repeat" description="ANK" evidence="3">
    <location>
        <begin position="917"/>
        <end position="949"/>
    </location>
</feature>
<feature type="domain" description="5'-Nucleotidase C-terminal" evidence="6">
    <location>
        <begin position="357"/>
        <end position="514"/>
    </location>
</feature>
<evidence type="ECO:0000256" key="4">
    <source>
        <dbReference type="SAM" id="MobiDB-lite"/>
    </source>
</evidence>
<dbReference type="Proteomes" id="UP001159405">
    <property type="component" value="Unassembled WGS sequence"/>
</dbReference>
<dbReference type="SUPFAM" id="SSF56300">
    <property type="entry name" value="Metallo-dependent phosphatases"/>
    <property type="match status" value="1"/>
</dbReference>
<dbReference type="InterPro" id="IPR008334">
    <property type="entry name" value="5'-Nucleotdase_C"/>
</dbReference>
<dbReference type="CDD" id="cd07406">
    <property type="entry name" value="MPP_CG11883_N"/>
    <property type="match status" value="1"/>
</dbReference>
<evidence type="ECO:0000256" key="1">
    <source>
        <dbReference type="ARBA" id="ARBA00006654"/>
    </source>
</evidence>
<dbReference type="PROSITE" id="PS50297">
    <property type="entry name" value="ANK_REP_REGION"/>
    <property type="match status" value="2"/>
</dbReference>
<dbReference type="InterPro" id="IPR036907">
    <property type="entry name" value="5'-Nucleotdase_C_sf"/>
</dbReference>
<name>A0ABN8RCC7_9CNID</name>
<feature type="non-terminal residue" evidence="7">
    <location>
        <position position="951"/>
    </location>
</feature>
<dbReference type="PRINTS" id="PR01607">
    <property type="entry name" value="APYRASEFAMLY"/>
</dbReference>
<dbReference type="InterPro" id="IPR004843">
    <property type="entry name" value="Calcineurin-like_PHP"/>
</dbReference>
<comment type="similarity">
    <text evidence="1">Belongs to the 5'-nucleotidase family.</text>
</comment>
<dbReference type="InterPro" id="IPR036770">
    <property type="entry name" value="Ankyrin_rpt-contain_sf"/>
</dbReference>
<feature type="compositionally biased region" description="Polar residues" evidence="4">
    <location>
        <begin position="1"/>
        <end position="13"/>
    </location>
</feature>
<feature type="compositionally biased region" description="Polar residues" evidence="4">
    <location>
        <begin position="657"/>
        <end position="669"/>
    </location>
</feature>
<evidence type="ECO:0000313" key="7">
    <source>
        <dbReference type="EMBL" id="CAH3176558.1"/>
    </source>
</evidence>
<dbReference type="SUPFAM" id="SSF55816">
    <property type="entry name" value="5'-nucleotidase (syn. UDP-sugar hydrolase), C-terminal domain"/>
    <property type="match status" value="1"/>
</dbReference>
<evidence type="ECO:0000313" key="8">
    <source>
        <dbReference type="Proteomes" id="UP001159405"/>
    </source>
</evidence>
<comment type="caution">
    <text evidence="7">The sequence shown here is derived from an EMBL/GenBank/DDBJ whole genome shotgun (WGS) entry which is preliminary data.</text>
</comment>
<dbReference type="Pfam" id="PF12796">
    <property type="entry name" value="Ank_2"/>
    <property type="match status" value="1"/>
</dbReference>
<keyword evidence="3" id="KW-0040">ANK repeat</keyword>
<dbReference type="PANTHER" id="PTHR11575:SF48">
    <property type="entry name" value="5'-NUCLEOTIDASE"/>
    <property type="match status" value="1"/>
</dbReference>
<dbReference type="InterPro" id="IPR006179">
    <property type="entry name" value="5_nucleotidase/apyrase"/>
</dbReference>
<dbReference type="Pfam" id="PF00023">
    <property type="entry name" value="Ank"/>
    <property type="match status" value="1"/>
</dbReference>
<feature type="compositionally biased region" description="Polar residues" evidence="4">
    <location>
        <begin position="60"/>
        <end position="72"/>
    </location>
</feature>
<feature type="compositionally biased region" description="Basic and acidic residues" evidence="4">
    <location>
        <begin position="770"/>
        <end position="794"/>
    </location>
</feature>
<evidence type="ECO:0000259" key="6">
    <source>
        <dbReference type="Pfam" id="PF02872"/>
    </source>
</evidence>
<dbReference type="Gene3D" id="3.60.21.10">
    <property type="match status" value="1"/>
</dbReference>